<dbReference type="InterPro" id="IPR002347">
    <property type="entry name" value="SDR_fam"/>
</dbReference>
<organism evidence="3 4">
    <name type="scientific">Candidatus Doudnabacteria bacterium CG10_big_fil_rev_8_21_14_0_10_41_10</name>
    <dbReference type="NCBI Taxonomy" id="1974551"/>
    <lineage>
        <taxon>Bacteria</taxon>
        <taxon>Candidatus Doudnaibacteriota</taxon>
    </lineage>
</organism>
<dbReference type="SUPFAM" id="SSF51735">
    <property type="entry name" value="NAD(P)-binding Rossmann-fold domains"/>
    <property type="match status" value="1"/>
</dbReference>
<name>A0A2H0VER3_9BACT</name>
<keyword evidence="2" id="KW-0560">Oxidoreductase</keyword>
<evidence type="ECO:0000256" key="1">
    <source>
        <dbReference type="ARBA" id="ARBA00006484"/>
    </source>
</evidence>
<evidence type="ECO:0000313" key="4">
    <source>
        <dbReference type="Proteomes" id="UP000230557"/>
    </source>
</evidence>
<dbReference type="PANTHER" id="PTHR44196:SF1">
    <property type="entry name" value="DEHYDROGENASE_REDUCTASE SDR FAMILY MEMBER 7B"/>
    <property type="match status" value="1"/>
</dbReference>
<comment type="caution">
    <text evidence="3">The sequence shown here is derived from an EMBL/GenBank/DDBJ whole genome shotgun (WGS) entry which is preliminary data.</text>
</comment>
<dbReference type="InterPro" id="IPR036291">
    <property type="entry name" value="NAD(P)-bd_dom_sf"/>
</dbReference>
<gene>
    <name evidence="3" type="ORF">COT91_00370</name>
</gene>
<dbReference type="GO" id="GO:0016020">
    <property type="term" value="C:membrane"/>
    <property type="evidence" value="ECO:0007669"/>
    <property type="project" value="TreeGrafter"/>
</dbReference>
<protein>
    <recommendedName>
        <fullName evidence="5">Short-chain dehydrogenase</fullName>
    </recommendedName>
</protein>
<dbReference type="Proteomes" id="UP000230557">
    <property type="component" value="Unassembled WGS sequence"/>
</dbReference>
<dbReference type="Gene3D" id="3.40.50.720">
    <property type="entry name" value="NAD(P)-binding Rossmann-like Domain"/>
    <property type="match status" value="1"/>
</dbReference>
<sequence length="246" mass="27479">MKIFITGVSSGIGRELTKKLVGQGHEVWGIARRIELLEKLKQEVGGKLKVSECDLLDKSDMAATVKKLRDENFIPDIIILNAGDHIEDTKAGLDLYAFEKTFDLNVTGAMFWVSEFLPNFFTRKSGSIIAISSTSAYRPGLKSVAYPASKAALSMAFRGLRLKYPNKGINFNTVHFGPIRTRLWAGSKSFLIRPAGEAADFIISVFQKKSGTFFFPFLSTFLFRLSLLLPDRLFTFSTGFLKKDQD</sequence>
<reference evidence="4" key="1">
    <citation type="submission" date="2017-09" db="EMBL/GenBank/DDBJ databases">
        <title>Depth-based differentiation of microbial function through sediment-hosted aquifers and enrichment of novel symbionts in the deep terrestrial subsurface.</title>
        <authorList>
            <person name="Probst A.J."/>
            <person name="Ladd B."/>
            <person name="Jarett J.K."/>
            <person name="Geller-Mcgrath D.E."/>
            <person name="Sieber C.M.K."/>
            <person name="Emerson J.B."/>
            <person name="Anantharaman K."/>
            <person name="Thomas B.C."/>
            <person name="Malmstrom R."/>
            <person name="Stieglmeier M."/>
            <person name="Klingl A."/>
            <person name="Woyke T."/>
            <person name="Ryan C.M."/>
            <person name="Banfield J.F."/>
        </authorList>
    </citation>
    <scope>NUCLEOTIDE SEQUENCE [LARGE SCALE GENOMIC DNA]</scope>
</reference>
<accession>A0A2H0VER3</accession>
<dbReference type="CDD" id="cd05233">
    <property type="entry name" value="SDR_c"/>
    <property type="match status" value="1"/>
</dbReference>
<evidence type="ECO:0000313" key="3">
    <source>
        <dbReference type="EMBL" id="PIR97592.1"/>
    </source>
</evidence>
<proteinExistence type="inferred from homology"/>
<dbReference type="PRINTS" id="PR00081">
    <property type="entry name" value="GDHRDH"/>
</dbReference>
<dbReference type="Pfam" id="PF00106">
    <property type="entry name" value="adh_short"/>
    <property type="match status" value="1"/>
</dbReference>
<comment type="similarity">
    <text evidence="1">Belongs to the short-chain dehydrogenases/reductases (SDR) family.</text>
</comment>
<dbReference type="GO" id="GO:0016491">
    <property type="term" value="F:oxidoreductase activity"/>
    <property type="evidence" value="ECO:0007669"/>
    <property type="project" value="UniProtKB-KW"/>
</dbReference>
<evidence type="ECO:0008006" key="5">
    <source>
        <dbReference type="Google" id="ProtNLM"/>
    </source>
</evidence>
<evidence type="ECO:0000256" key="2">
    <source>
        <dbReference type="ARBA" id="ARBA00023002"/>
    </source>
</evidence>
<dbReference type="AlphaFoldDB" id="A0A2H0VER3"/>
<dbReference type="PANTHER" id="PTHR44196">
    <property type="entry name" value="DEHYDROGENASE/REDUCTASE SDR FAMILY MEMBER 7B"/>
    <property type="match status" value="1"/>
</dbReference>
<dbReference type="EMBL" id="PFAJ01000006">
    <property type="protein sequence ID" value="PIR97592.1"/>
    <property type="molecule type" value="Genomic_DNA"/>
</dbReference>